<dbReference type="InParanoid" id="A0A090N318"/>
<feature type="compositionally biased region" description="Basic and acidic residues" evidence="1">
    <location>
        <begin position="1"/>
        <end position="10"/>
    </location>
</feature>
<accession>A0A090N318</accession>
<dbReference type="RefSeq" id="XP_022838642.1">
    <property type="nucleotide sequence ID" value="XM_022984924.1"/>
</dbReference>
<dbReference type="EMBL" id="CAID01000003">
    <property type="protein sequence ID" value="CEF97343.1"/>
    <property type="molecule type" value="Genomic_DNA"/>
</dbReference>
<feature type="compositionally biased region" description="Basic residues" evidence="1">
    <location>
        <begin position="110"/>
        <end position="134"/>
    </location>
</feature>
<name>A0A090N318_OSTTA</name>
<reference evidence="3" key="1">
    <citation type="journal article" date="2006" name="Proc. Natl. Acad. Sci. U.S.A.">
        <title>Genome analysis of the smallest free-living eukaryote Ostreococcus tauri unveils many unique features.</title>
        <authorList>
            <person name="Derelle E."/>
            <person name="Ferraz C."/>
            <person name="Rombauts S."/>
            <person name="Rouze P."/>
            <person name="Worden A.Z."/>
            <person name="Robbens S."/>
            <person name="Partensky F."/>
            <person name="Degroeve S."/>
            <person name="Echeynie S."/>
            <person name="Cooke R."/>
            <person name="Saeys Y."/>
            <person name="Wuyts J."/>
            <person name="Jabbari K."/>
            <person name="Bowler C."/>
            <person name="Panaud O."/>
            <person name="Piegu B."/>
            <person name="Ball S.G."/>
            <person name="Ral J.-P."/>
            <person name="Bouget F.-Y."/>
            <person name="Piganeau G."/>
            <person name="De Baets B."/>
            <person name="Picard A."/>
            <person name="Delseny M."/>
            <person name="Demaille J."/>
            <person name="Van de Peer Y."/>
            <person name="Moreau H."/>
        </authorList>
    </citation>
    <scope>NUCLEOTIDE SEQUENCE [LARGE SCALE GENOMIC DNA]</scope>
    <source>
        <strain evidence="3">OTTH 0595 / CCAP 157/2 / RCC745</strain>
    </source>
</reference>
<protein>
    <submittedName>
        <fullName evidence="2">Uncharacterized protein</fullName>
    </submittedName>
</protein>
<feature type="compositionally biased region" description="Basic residues" evidence="1">
    <location>
        <begin position="91"/>
        <end position="102"/>
    </location>
</feature>
<evidence type="ECO:0000313" key="2">
    <source>
        <dbReference type="EMBL" id="CEF97343.1"/>
    </source>
</evidence>
<comment type="caution">
    <text evidence="2">The sequence shown here is derived from an EMBL/GenBank/DDBJ whole genome shotgun (WGS) entry which is preliminary data.</text>
</comment>
<feature type="compositionally biased region" description="Basic and acidic residues" evidence="1">
    <location>
        <begin position="60"/>
        <end position="90"/>
    </location>
</feature>
<proteinExistence type="predicted"/>
<sequence>MFTREGDPNDARGPSMTVQHAERQRIAAAAHLRECFPRAVEKTLELALDAHGGSVELAKDALNDFFRDDARGEGRRSRRDEDADARDEGRRRKRERARRSRSTSRDGKGKREKKEKKEKREKREKRDRRSRSRSRSKEERVMFGNDEEERRRELANERKRAEEARQKEVLERMRAERGQGSDVDNMREQELLRHKLQIAHKVGDAREVERLKALLSRDVSLDRAARANYGFRPND</sequence>
<dbReference type="OrthoDB" id="2538345at2759"/>
<dbReference type="AlphaFoldDB" id="A0A090N318"/>
<organism evidence="2 3">
    <name type="scientific">Ostreococcus tauri</name>
    <name type="common">Marine green alga</name>
    <dbReference type="NCBI Taxonomy" id="70448"/>
    <lineage>
        <taxon>Eukaryota</taxon>
        <taxon>Viridiplantae</taxon>
        <taxon>Chlorophyta</taxon>
        <taxon>Mamiellophyceae</taxon>
        <taxon>Mamiellales</taxon>
        <taxon>Bathycoccaceae</taxon>
        <taxon>Ostreococcus</taxon>
    </lineage>
</organism>
<dbReference type="KEGG" id="ota:OT_ostta03g05435"/>
<dbReference type="Proteomes" id="UP000009170">
    <property type="component" value="Unassembled WGS sequence"/>
</dbReference>
<reference evidence="2 3" key="2">
    <citation type="journal article" date="2014" name="BMC Genomics">
        <title>An improved genome of the model marine alga Ostreococcus tauri unfolds by assessing Illumina de novo assemblies.</title>
        <authorList>
            <person name="Blanc-Mathieu R."/>
            <person name="Verhelst B."/>
            <person name="Derelle E."/>
            <person name="Rombauts S."/>
            <person name="Bouget F.Y."/>
            <person name="Carre I."/>
            <person name="Chateau A."/>
            <person name="Eyre-Walker A."/>
            <person name="Grimsley N."/>
            <person name="Moreau H."/>
            <person name="Piegu B."/>
            <person name="Rivals E."/>
            <person name="Schackwitz W."/>
            <person name="Van de Peer Y."/>
            <person name="Piganeau G."/>
        </authorList>
    </citation>
    <scope>NUCLEOTIDE SEQUENCE [LARGE SCALE GENOMIC DNA]</scope>
    <source>
        <strain evidence="3">OTTH 0595 / CCAP 157/2 / RCC745</strain>
    </source>
</reference>
<feature type="region of interest" description="Disordered" evidence="1">
    <location>
        <begin position="1"/>
        <end position="22"/>
    </location>
</feature>
<dbReference type="GeneID" id="9833046"/>
<dbReference type="CDD" id="cd14279">
    <property type="entry name" value="CUE"/>
    <property type="match status" value="1"/>
</dbReference>
<evidence type="ECO:0000313" key="3">
    <source>
        <dbReference type="Proteomes" id="UP000009170"/>
    </source>
</evidence>
<gene>
    <name evidence="2" type="ORF">OT_ostta03g05435</name>
</gene>
<evidence type="ECO:0000256" key="1">
    <source>
        <dbReference type="SAM" id="MobiDB-lite"/>
    </source>
</evidence>
<feature type="region of interest" description="Disordered" evidence="1">
    <location>
        <begin position="60"/>
        <end position="166"/>
    </location>
</feature>
<keyword evidence="3" id="KW-1185">Reference proteome</keyword>
<feature type="compositionally biased region" description="Basic and acidic residues" evidence="1">
    <location>
        <begin position="148"/>
        <end position="166"/>
    </location>
</feature>